<sequence length="217" mass="24144">MGQKIHPIGFRLGTTTEWTSKWFAKRGFHQLLKQDVEVKKYIKTKLRAAAIARVEVERSGNAVTVTIVTAKPGIVIGRGGAGVEDLKKSLSKFFKGDIKFRVNIQEVSNPSLVAQLVVQNMIEQLEKRLPFRRILKQSIEQVKKGGGQGVKVMVAGRLNGADIARTESLSWGKLPLQTLRADVDFGRGAALTTYGMIGVKVWIYRGEIFHKKAEDKE</sequence>
<dbReference type="InterPro" id="IPR057258">
    <property type="entry name" value="Ribosomal_uS3"/>
</dbReference>
<dbReference type="GO" id="GO:0019843">
    <property type="term" value="F:rRNA binding"/>
    <property type="evidence" value="ECO:0007669"/>
    <property type="project" value="UniProtKB-UniRule"/>
</dbReference>
<dbReference type="Proteomes" id="UP000236845">
    <property type="component" value="Unassembled WGS sequence"/>
</dbReference>
<dbReference type="Pfam" id="PF00189">
    <property type="entry name" value="Ribosomal_S3_C"/>
    <property type="match status" value="1"/>
</dbReference>
<dbReference type="InterPro" id="IPR015946">
    <property type="entry name" value="KH_dom-like_a/b"/>
</dbReference>
<keyword evidence="3 8" id="KW-0694">RNA-binding</keyword>
<evidence type="ECO:0000256" key="8">
    <source>
        <dbReference type="HAMAP-Rule" id="MF_01309"/>
    </source>
</evidence>
<dbReference type="PANTHER" id="PTHR11760:SF19">
    <property type="entry name" value="SMALL RIBOSOMAL SUBUNIT PROTEIN US3C"/>
    <property type="match status" value="1"/>
</dbReference>
<dbReference type="GO" id="GO:0006412">
    <property type="term" value="P:translation"/>
    <property type="evidence" value="ECO:0007669"/>
    <property type="project" value="UniProtKB-UniRule"/>
</dbReference>
<evidence type="ECO:0000256" key="5">
    <source>
        <dbReference type="ARBA" id="ARBA00023274"/>
    </source>
</evidence>
<reference evidence="12" key="1">
    <citation type="submission" date="2017-09" db="EMBL/GenBank/DDBJ databases">
        <title>Depth-based differentiation of microbial function through sediment-hosted aquifers and enrichment of novel symbionts in the deep terrestrial subsurface.</title>
        <authorList>
            <person name="Probst A.J."/>
            <person name="Ladd B."/>
            <person name="Jarett J.K."/>
            <person name="Geller-Mcgrath D.E."/>
            <person name="Sieber C.M.K."/>
            <person name="Emerson J.B."/>
            <person name="Anantharaman K."/>
            <person name="Thomas B.C."/>
            <person name="Malmstrom R."/>
            <person name="Stieglmeier M."/>
            <person name="Klingl A."/>
            <person name="Woyke T."/>
            <person name="Ryan C.M."/>
            <person name="Banfield J.F."/>
        </authorList>
    </citation>
    <scope>NUCLEOTIDE SEQUENCE [LARGE SCALE GENOMIC DNA]</scope>
</reference>
<dbReference type="PROSITE" id="PS50823">
    <property type="entry name" value="KH_TYPE_2"/>
    <property type="match status" value="1"/>
</dbReference>
<dbReference type="NCBIfam" id="TIGR01009">
    <property type="entry name" value="rpsC_bact"/>
    <property type="match status" value="1"/>
</dbReference>
<evidence type="ECO:0000256" key="4">
    <source>
        <dbReference type="ARBA" id="ARBA00022980"/>
    </source>
</evidence>
<dbReference type="Pfam" id="PF07650">
    <property type="entry name" value="KH_2"/>
    <property type="match status" value="1"/>
</dbReference>
<dbReference type="SUPFAM" id="SSF54821">
    <property type="entry name" value="Ribosomal protein S3 C-terminal domain"/>
    <property type="match status" value="1"/>
</dbReference>
<dbReference type="GO" id="GO:0003735">
    <property type="term" value="F:structural constituent of ribosome"/>
    <property type="evidence" value="ECO:0007669"/>
    <property type="project" value="InterPro"/>
</dbReference>
<evidence type="ECO:0000256" key="3">
    <source>
        <dbReference type="ARBA" id="ARBA00022884"/>
    </source>
</evidence>
<evidence type="ECO:0000259" key="10">
    <source>
        <dbReference type="PROSITE" id="PS50823"/>
    </source>
</evidence>
<dbReference type="PROSITE" id="PS00548">
    <property type="entry name" value="RIBOSOMAL_S3"/>
    <property type="match status" value="1"/>
</dbReference>
<evidence type="ECO:0000256" key="1">
    <source>
        <dbReference type="ARBA" id="ARBA00010761"/>
    </source>
</evidence>
<dbReference type="InterPro" id="IPR005704">
    <property type="entry name" value="Ribosomal_uS3_bac-typ"/>
</dbReference>
<dbReference type="GO" id="GO:0022627">
    <property type="term" value="C:cytosolic small ribosomal subunit"/>
    <property type="evidence" value="ECO:0007669"/>
    <property type="project" value="TreeGrafter"/>
</dbReference>
<dbReference type="GO" id="GO:0003729">
    <property type="term" value="F:mRNA binding"/>
    <property type="evidence" value="ECO:0007669"/>
    <property type="project" value="UniProtKB-UniRule"/>
</dbReference>
<evidence type="ECO:0000256" key="6">
    <source>
        <dbReference type="ARBA" id="ARBA00024998"/>
    </source>
</evidence>
<dbReference type="InterPro" id="IPR004044">
    <property type="entry name" value="KH_dom_type_2"/>
</dbReference>
<keyword evidence="2 8" id="KW-0699">rRNA-binding</keyword>
<feature type="domain" description="KH type-2" evidence="10">
    <location>
        <begin position="38"/>
        <end position="108"/>
    </location>
</feature>
<dbReference type="AlphaFoldDB" id="A0A2H0YPR2"/>
<dbReference type="FunFam" id="3.30.300.20:FF:000001">
    <property type="entry name" value="30S ribosomal protein S3"/>
    <property type="match status" value="1"/>
</dbReference>
<comment type="function">
    <text evidence="6 8">Binds the lower part of the 30S subunit head. Binds mRNA in the 70S ribosome, positioning it for translation.</text>
</comment>
<dbReference type="SUPFAM" id="SSF54814">
    <property type="entry name" value="Prokaryotic type KH domain (KH-domain type II)"/>
    <property type="match status" value="1"/>
</dbReference>
<evidence type="ECO:0000256" key="9">
    <source>
        <dbReference type="RuleBase" id="RU003624"/>
    </source>
</evidence>
<comment type="caution">
    <text evidence="11">The sequence shown here is derived from an EMBL/GenBank/DDBJ whole genome shotgun (WGS) entry which is preliminary data.</text>
</comment>
<gene>
    <name evidence="8" type="primary">rpsC</name>
    <name evidence="11" type="ORF">COT26_03115</name>
</gene>
<dbReference type="InterPro" id="IPR018280">
    <property type="entry name" value="Ribosomal_uS3_CS"/>
</dbReference>
<keyword evidence="4 8" id="KW-0689">Ribosomal protein</keyword>
<keyword evidence="5 8" id="KW-0687">Ribonucleoprotein</keyword>
<protein>
    <recommendedName>
        <fullName evidence="7 8">Small ribosomal subunit protein uS3</fullName>
    </recommendedName>
</protein>
<dbReference type="InterPro" id="IPR036419">
    <property type="entry name" value="Ribosomal_S3_C_sf"/>
</dbReference>
<comment type="similarity">
    <text evidence="1 8 9">Belongs to the universal ribosomal protein uS3 family.</text>
</comment>
<dbReference type="EMBL" id="PEXW01000067">
    <property type="protein sequence ID" value="PIS40484.1"/>
    <property type="molecule type" value="Genomic_DNA"/>
</dbReference>
<evidence type="ECO:0000256" key="2">
    <source>
        <dbReference type="ARBA" id="ARBA00022730"/>
    </source>
</evidence>
<accession>A0A2H0YPR2</accession>
<dbReference type="PANTHER" id="PTHR11760">
    <property type="entry name" value="30S/40S RIBOSOMAL PROTEIN S3"/>
    <property type="match status" value="1"/>
</dbReference>
<evidence type="ECO:0000256" key="7">
    <source>
        <dbReference type="ARBA" id="ARBA00035257"/>
    </source>
</evidence>
<dbReference type="InterPro" id="IPR009019">
    <property type="entry name" value="KH_sf_prok-type"/>
</dbReference>
<comment type="subunit">
    <text evidence="8">Part of the 30S ribosomal subunit. Forms a tight complex with proteins S10 and S14.</text>
</comment>
<dbReference type="Gene3D" id="3.30.300.20">
    <property type="match status" value="1"/>
</dbReference>
<dbReference type="InterPro" id="IPR001351">
    <property type="entry name" value="Ribosomal_uS3_C"/>
</dbReference>
<name>A0A2H0YPR2_9BACT</name>
<evidence type="ECO:0000313" key="12">
    <source>
        <dbReference type="Proteomes" id="UP000236845"/>
    </source>
</evidence>
<dbReference type="HAMAP" id="MF_01309_B">
    <property type="entry name" value="Ribosomal_uS3_B"/>
    <property type="match status" value="1"/>
</dbReference>
<evidence type="ECO:0000313" key="11">
    <source>
        <dbReference type="EMBL" id="PIS40484.1"/>
    </source>
</evidence>
<proteinExistence type="inferred from homology"/>
<dbReference type="CDD" id="cd02412">
    <property type="entry name" value="KH-II_30S_S3"/>
    <property type="match status" value="1"/>
</dbReference>
<organism evidence="11 12">
    <name type="scientific">Candidatus Kerfeldbacteria bacterium CG08_land_8_20_14_0_20_43_14</name>
    <dbReference type="NCBI Taxonomy" id="2014246"/>
    <lineage>
        <taxon>Bacteria</taxon>
        <taxon>Candidatus Kerfeldiibacteriota</taxon>
    </lineage>
</organism>
<dbReference type="Gene3D" id="3.30.1140.32">
    <property type="entry name" value="Ribosomal protein S3, C-terminal domain"/>
    <property type="match status" value="1"/>
</dbReference>